<evidence type="ECO:0000256" key="1">
    <source>
        <dbReference type="SAM" id="SignalP"/>
    </source>
</evidence>
<protein>
    <recommendedName>
        <fullName evidence="4">HEAT repeat domain-containing protein</fullName>
    </recommendedName>
</protein>
<keyword evidence="3" id="KW-1185">Reference proteome</keyword>
<dbReference type="AlphaFoldDB" id="A0A370X3E3"/>
<comment type="caution">
    <text evidence="2">The sequence shown here is derived from an EMBL/GenBank/DDBJ whole genome shotgun (WGS) entry which is preliminary data.</text>
</comment>
<dbReference type="EMBL" id="QRBE01000003">
    <property type="protein sequence ID" value="RDS82933.1"/>
    <property type="molecule type" value="Genomic_DNA"/>
</dbReference>
<evidence type="ECO:0008006" key="4">
    <source>
        <dbReference type="Google" id="ProtNLM"/>
    </source>
</evidence>
<dbReference type="Proteomes" id="UP000254258">
    <property type="component" value="Unassembled WGS sequence"/>
</dbReference>
<keyword evidence="1" id="KW-0732">Signal</keyword>
<accession>A0A370X3E3</accession>
<evidence type="ECO:0000313" key="3">
    <source>
        <dbReference type="Proteomes" id="UP000254258"/>
    </source>
</evidence>
<organism evidence="2 3">
    <name type="scientific">Dyella monticola</name>
    <dbReference type="NCBI Taxonomy" id="1927958"/>
    <lineage>
        <taxon>Bacteria</taxon>
        <taxon>Pseudomonadati</taxon>
        <taxon>Pseudomonadota</taxon>
        <taxon>Gammaproteobacteria</taxon>
        <taxon>Lysobacterales</taxon>
        <taxon>Rhodanobacteraceae</taxon>
        <taxon>Dyella</taxon>
    </lineage>
</organism>
<dbReference type="OrthoDB" id="6555706at2"/>
<feature type="signal peptide" evidence="1">
    <location>
        <begin position="1"/>
        <end position="19"/>
    </location>
</feature>
<gene>
    <name evidence="2" type="ORF">DWU98_07300</name>
</gene>
<dbReference type="RefSeq" id="WP_115494840.1">
    <property type="nucleotide sequence ID" value="NZ_QRBE01000003.1"/>
</dbReference>
<sequence length="159" mass="16763">MTKYFLLGIALSLPAITLAAQPITTPVQVAAAIEREGAGHFFASLDDQASEQLFDKIEGGNADWVALAPKLALGADGANAEGLVIALAYALPRNPSVVLKIVDPVEGDRHILAISRVCGIPFIEEVPKDYKVKALRAVASAKGVDTKIQSRCLEALSKS</sequence>
<name>A0A370X3E3_9GAMM</name>
<reference evidence="2 3" key="1">
    <citation type="submission" date="2018-07" db="EMBL/GenBank/DDBJ databases">
        <title>Dyella monticola sp. nov. and Dyella psychrodurans sp. nov. isolated from monsoon evergreen broad-leaved forest soil of Dinghu Mountain, China.</title>
        <authorList>
            <person name="Gao Z."/>
            <person name="Qiu L."/>
        </authorList>
    </citation>
    <scope>NUCLEOTIDE SEQUENCE [LARGE SCALE GENOMIC DNA]</scope>
    <source>
        <strain evidence="2 3">4G-K06</strain>
    </source>
</reference>
<feature type="chain" id="PRO_5017011193" description="HEAT repeat domain-containing protein" evidence="1">
    <location>
        <begin position="20"/>
        <end position="159"/>
    </location>
</feature>
<proteinExistence type="predicted"/>
<evidence type="ECO:0000313" key="2">
    <source>
        <dbReference type="EMBL" id="RDS82933.1"/>
    </source>
</evidence>